<sequence>MQFMKSKSITFVLLVTFVMSWTGIAFAFVPASSNVHSVSMQTHHKFDSEHCEKLVDMQINNVNQHNTDLSSSHCEQVEKHHVNHQNSHVQCQDCSTLQCHNSVSSFNLLETHSFNFSAFNSNDVLNTVYGIFHSSDFKQDILRPPQA</sequence>
<feature type="chain" id="PRO_5044304045" description="DUF2946 domain-containing protein" evidence="1">
    <location>
        <begin position="28"/>
        <end position="147"/>
    </location>
</feature>
<dbReference type="RefSeq" id="WP_321098378.1">
    <property type="nucleotide sequence ID" value="NZ_JAXHPE010000015.1"/>
</dbReference>
<name>A0AB35UWP7_9GAMM</name>
<reference evidence="2 3" key="1">
    <citation type="submission" date="2023-11" db="EMBL/GenBank/DDBJ databases">
        <title>The common occurrence of Acinetobacte faecalis in cattle feces and its emended description.</title>
        <authorList>
            <person name="Kyselkova M."/>
            <person name="Xanthopoulou K."/>
            <person name="Shestivska V."/>
            <person name="Spanelova P."/>
            <person name="Maixnerova M."/>
            <person name="Higgins P.G."/>
            <person name="Nemec A."/>
        </authorList>
    </citation>
    <scope>NUCLEOTIDE SEQUENCE [LARGE SCALE GENOMIC DNA]</scope>
    <source>
        <strain evidence="2 3">ANC 7483</strain>
    </source>
</reference>
<evidence type="ECO:0000313" key="2">
    <source>
        <dbReference type="EMBL" id="MDY6487699.1"/>
    </source>
</evidence>
<accession>A0AB35UWP7</accession>
<dbReference type="Proteomes" id="UP001278995">
    <property type="component" value="Unassembled WGS sequence"/>
</dbReference>
<dbReference type="AlphaFoldDB" id="A0AB35UWP7"/>
<keyword evidence="1" id="KW-0732">Signal</keyword>
<proteinExistence type="predicted"/>
<protein>
    <recommendedName>
        <fullName evidence="4">DUF2946 domain-containing protein</fullName>
    </recommendedName>
</protein>
<evidence type="ECO:0008006" key="4">
    <source>
        <dbReference type="Google" id="ProtNLM"/>
    </source>
</evidence>
<evidence type="ECO:0000256" key="1">
    <source>
        <dbReference type="SAM" id="SignalP"/>
    </source>
</evidence>
<gene>
    <name evidence="2" type="ORF">SKM51_10940</name>
</gene>
<organism evidence="2 3">
    <name type="scientific">Acinetobacter faecalis</name>
    <dbReference type="NCBI Taxonomy" id="2665161"/>
    <lineage>
        <taxon>Bacteria</taxon>
        <taxon>Pseudomonadati</taxon>
        <taxon>Pseudomonadota</taxon>
        <taxon>Gammaproteobacteria</taxon>
        <taxon>Moraxellales</taxon>
        <taxon>Moraxellaceae</taxon>
        <taxon>Acinetobacter</taxon>
    </lineage>
</organism>
<dbReference type="EMBL" id="JAXHPL010000070">
    <property type="protein sequence ID" value="MDY6487699.1"/>
    <property type="molecule type" value="Genomic_DNA"/>
</dbReference>
<feature type="signal peptide" evidence="1">
    <location>
        <begin position="1"/>
        <end position="27"/>
    </location>
</feature>
<evidence type="ECO:0000313" key="3">
    <source>
        <dbReference type="Proteomes" id="UP001278995"/>
    </source>
</evidence>
<comment type="caution">
    <text evidence="2">The sequence shown here is derived from an EMBL/GenBank/DDBJ whole genome shotgun (WGS) entry which is preliminary data.</text>
</comment>